<dbReference type="InterPro" id="IPR000524">
    <property type="entry name" value="Tscrpt_reg_HTH_GntR"/>
</dbReference>
<dbReference type="GO" id="GO:0003700">
    <property type="term" value="F:DNA-binding transcription factor activity"/>
    <property type="evidence" value="ECO:0007669"/>
    <property type="project" value="InterPro"/>
</dbReference>
<dbReference type="InterPro" id="IPR011711">
    <property type="entry name" value="GntR_C"/>
</dbReference>
<proteinExistence type="predicted"/>
<dbReference type="SUPFAM" id="SSF46785">
    <property type="entry name" value="Winged helix' DNA-binding domain"/>
    <property type="match status" value="1"/>
</dbReference>
<evidence type="ECO:0000256" key="3">
    <source>
        <dbReference type="ARBA" id="ARBA00023163"/>
    </source>
</evidence>
<dbReference type="EMBL" id="FRXO01000006">
    <property type="protein sequence ID" value="SHO66431.1"/>
    <property type="molecule type" value="Genomic_DNA"/>
</dbReference>
<keyword evidence="1" id="KW-0805">Transcription regulation</keyword>
<keyword evidence="2 5" id="KW-0238">DNA-binding</keyword>
<dbReference type="SMART" id="SM00895">
    <property type="entry name" value="FCD"/>
    <property type="match status" value="1"/>
</dbReference>
<dbReference type="Pfam" id="PF07729">
    <property type="entry name" value="FCD"/>
    <property type="match status" value="1"/>
</dbReference>
<dbReference type="AlphaFoldDB" id="A0A1M7ZNI1"/>
<dbReference type="Gene3D" id="1.10.10.10">
    <property type="entry name" value="Winged helix-like DNA-binding domain superfamily/Winged helix DNA-binding domain"/>
    <property type="match status" value="1"/>
</dbReference>
<gene>
    <name evidence="5" type="ORF">SAMN02745172_03090</name>
</gene>
<evidence type="ECO:0000259" key="4">
    <source>
        <dbReference type="PROSITE" id="PS50949"/>
    </source>
</evidence>
<protein>
    <submittedName>
        <fullName evidence="5">DNA-binding transcriptional regulator, GntR family</fullName>
    </submittedName>
</protein>
<sequence>MGKMSVSSLPDATAADTLLRPSPARRITSATQVFEVLRAEIIALRLPPGTPLQDKALIARFQVSRTPVREALIRLAELGLVDVFPQSGTFVSRIPVSAIPEAVLIRKALEGITVEKATRAAAPNRMTAIDMAIGRQKVAALLHDVDAFHEADEAFHAAVADLAGHPGIWTLLTQVKAQVDRARRLTLPILGRMEQVLAEHAVIRDCIAAGDAEGAKAAMDGHVSAVIPDIEKLRGRSPDYFV</sequence>
<dbReference type="PANTHER" id="PTHR43537">
    <property type="entry name" value="TRANSCRIPTIONAL REGULATOR, GNTR FAMILY"/>
    <property type="match status" value="1"/>
</dbReference>
<dbReference type="InterPro" id="IPR008920">
    <property type="entry name" value="TF_FadR/GntR_C"/>
</dbReference>
<dbReference type="Pfam" id="PF00392">
    <property type="entry name" value="GntR"/>
    <property type="match status" value="1"/>
</dbReference>
<keyword evidence="3" id="KW-0804">Transcription</keyword>
<dbReference type="GO" id="GO:0003677">
    <property type="term" value="F:DNA binding"/>
    <property type="evidence" value="ECO:0007669"/>
    <property type="project" value="UniProtKB-KW"/>
</dbReference>
<evidence type="ECO:0000256" key="1">
    <source>
        <dbReference type="ARBA" id="ARBA00023015"/>
    </source>
</evidence>
<evidence type="ECO:0000313" key="5">
    <source>
        <dbReference type="EMBL" id="SHO66431.1"/>
    </source>
</evidence>
<name>A0A1M7ZNI1_9HYPH</name>
<dbReference type="InterPro" id="IPR036390">
    <property type="entry name" value="WH_DNA-bd_sf"/>
</dbReference>
<reference evidence="5 6" key="1">
    <citation type="submission" date="2016-12" db="EMBL/GenBank/DDBJ databases">
        <authorList>
            <person name="Song W.-J."/>
            <person name="Kurnit D.M."/>
        </authorList>
    </citation>
    <scope>NUCLEOTIDE SEQUENCE [LARGE SCALE GENOMIC DNA]</scope>
    <source>
        <strain evidence="5 6">DSM 19599</strain>
    </source>
</reference>
<dbReference type="InterPro" id="IPR036388">
    <property type="entry name" value="WH-like_DNA-bd_sf"/>
</dbReference>
<evidence type="ECO:0000313" key="6">
    <source>
        <dbReference type="Proteomes" id="UP000186406"/>
    </source>
</evidence>
<dbReference type="STRING" id="1123029.SAMN02745172_03090"/>
<dbReference type="Proteomes" id="UP000186406">
    <property type="component" value="Unassembled WGS sequence"/>
</dbReference>
<dbReference type="SUPFAM" id="SSF48008">
    <property type="entry name" value="GntR ligand-binding domain-like"/>
    <property type="match status" value="1"/>
</dbReference>
<dbReference type="PROSITE" id="PS50949">
    <property type="entry name" value="HTH_GNTR"/>
    <property type="match status" value="1"/>
</dbReference>
<keyword evidence="6" id="KW-1185">Reference proteome</keyword>
<dbReference type="OrthoDB" id="9788098at2"/>
<dbReference type="SMART" id="SM00345">
    <property type="entry name" value="HTH_GNTR"/>
    <property type="match status" value="1"/>
</dbReference>
<dbReference type="PANTHER" id="PTHR43537:SF45">
    <property type="entry name" value="GNTR FAMILY REGULATORY PROTEIN"/>
    <property type="match status" value="1"/>
</dbReference>
<feature type="domain" description="HTH gntR-type" evidence="4">
    <location>
        <begin position="27"/>
        <end position="94"/>
    </location>
</feature>
<dbReference type="CDD" id="cd07377">
    <property type="entry name" value="WHTH_GntR"/>
    <property type="match status" value="1"/>
</dbReference>
<organism evidence="5 6">
    <name type="scientific">Pseudoxanthobacter soli DSM 19599</name>
    <dbReference type="NCBI Taxonomy" id="1123029"/>
    <lineage>
        <taxon>Bacteria</taxon>
        <taxon>Pseudomonadati</taxon>
        <taxon>Pseudomonadota</taxon>
        <taxon>Alphaproteobacteria</taxon>
        <taxon>Hyphomicrobiales</taxon>
        <taxon>Segnochrobactraceae</taxon>
        <taxon>Pseudoxanthobacter</taxon>
    </lineage>
</organism>
<evidence type="ECO:0000256" key="2">
    <source>
        <dbReference type="ARBA" id="ARBA00023125"/>
    </source>
</evidence>
<accession>A0A1M7ZNI1</accession>
<dbReference type="Gene3D" id="1.20.120.530">
    <property type="entry name" value="GntR ligand-binding domain-like"/>
    <property type="match status" value="1"/>
</dbReference>